<dbReference type="PANTHER" id="PTHR32309">
    <property type="entry name" value="TYROSINE-PROTEIN KINASE"/>
    <property type="match status" value="1"/>
</dbReference>
<dbReference type="GO" id="GO:0004713">
    <property type="term" value="F:protein tyrosine kinase activity"/>
    <property type="evidence" value="ECO:0007669"/>
    <property type="project" value="TreeGrafter"/>
</dbReference>
<dbReference type="AlphaFoldDB" id="A0A1Y6M858"/>
<accession>A0A1Y6M858</accession>
<dbReference type="PANTHER" id="PTHR32309:SF13">
    <property type="entry name" value="FERRIC ENTEROBACTIN TRANSPORT PROTEIN FEPE"/>
    <property type="match status" value="1"/>
</dbReference>
<feature type="coiled-coil region" evidence="1">
    <location>
        <begin position="167"/>
        <end position="293"/>
    </location>
</feature>
<name>A0A1Y6M858_9GAMM</name>
<keyword evidence="3" id="KW-0418">Kinase</keyword>
<dbReference type="EC" id="2.7.10.-" evidence="3"/>
<dbReference type="Proteomes" id="UP000195719">
    <property type="component" value="Unassembled WGS sequence"/>
</dbReference>
<feature type="transmembrane region" description="Helical" evidence="2">
    <location>
        <begin position="424"/>
        <end position="445"/>
    </location>
</feature>
<dbReference type="GO" id="GO:0005886">
    <property type="term" value="C:plasma membrane"/>
    <property type="evidence" value="ECO:0007669"/>
    <property type="project" value="TreeGrafter"/>
</dbReference>
<dbReference type="RefSeq" id="WP_087852454.1">
    <property type="nucleotide sequence ID" value="NZ_FYAJ01000001.1"/>
</dbReference>
<dbReference type="EMBL" id="FYAJ01000001">
    <property type="protein sequence ID" value="SMY32736.1"/>
    <property type="molecule type" value="Genomic_DNA"/>
</dbReference>
<organism evidence="3 4">
    <name type="scientific">Photobacterium andalusiense</name>
    <dbReference type="NCBI Taxonomy" id="2204296"/>
    <lineage>
        <taxon>Bacteria</taxon>
        <taxon>Pseudomonadati</taxon>
        <taxon>Pseudomonadota</taxon>
        <taxon>Gammaproteobacteria</taxon>
        <taxon>Vibrionales</taxon>
        <taxon>Vibrionaceae</taxon>
        <taxon>Photobacterium</taxon>
    </lineage>
</organism>
<keyword evidence="2" id="KW-0472">Membrane</keyword>
<sequence length="481" mass="54578">MISLSQRFFIILTSAWRRRYMIVIPIIIMPFIGLFIAKLSPKLYESHTSMLIQETAKMNPFLEDLAVSTMLKERLSALQTLLHSRHILGLVAKERGIIHASMSPQAIDNAIAKLSKSLTVRMAGKDLIRIDYRSDNPENMKTTLETVSYYFIEQLLAPERSSMTDSSKFLAENIEFRRQELDIAENELVDFKNKENTTHPEMQISSLDRLAKLKQRLYERQAELAGAKKRLGSIDLQLSKTNPVIGKLEEQIITIRAELTLLQAKYTSKHSQIQGRLRNLKRLQKERARLLSQKPAGLSTEQLWDIASSNSVNDISKSPPILLSQLEELQEATAKVDSLEEETRVLKIIISEIEIKVASFSQNEKQLAQLQRDLASKRELYNDLINRFEMAKLTRSLGVFEQEKRIKVIDRPYTPTSPSNLPSYFFAIAGLLGGIGLGTGLAFLAEICDTSIRRKDQIAMLSTVPILSRIPKQPPTTNNSQ</sequence>
<gene>
    <name evidence="3" type="ORF">PAND9192_00584</name>
</gene>
<evidence type="ECO:0000256" key="2">
    <source>
        <dbReference type="SAM" id="Phobius"/>
    </source>
</evidence>
<keyword evidence="4" id="KW-1185">Reference proteome</keyword>
<feature type="transmembrane region" description="Helical" evidence="2">
    <location>
        <begin position="20"/>
        <end position="39"/>
    </location>
</feature>
<evidence type="ECO:0000313" key="4">
    <source>
        <dbReference type="Proteomes" id="UP000195719"/>
    </source>
</evidence>
<feature type="coiled-coil region" evidence="1">
    <location>
        <begin position="322"/>
        <end position="387"/>
    </location>
</feature>
<reference evidence="4" key="1">
    <citation type="submission" date="2017-06" db="EMBL/GenBank/DDBJ databases">
        <authorList>
            <person name="Rodrigo-Torres L."/>
            <person name="Arahal R.D."/>
            <person name="Lucena T."/>
        </authorList>
    </citation>
    <scope>NUCLEOTIDE SEQUENCE [LARGE SCALE GENOMIC DNA]</scope>
    <source>
        <strain evidence="4">CECT 9192</strain>
    </source>
</reference>
<keyword evidence="2" id="KW-0812">Transmembrane</keyword>
<protein>
    <submittedName>
        <fullName evidence="3">Putative tyrosine-protein kinase in cps region</fullName>
        <ecNumber evidence="3">2.7.10.-</ecNumber>
    </submittedName>
</protein>
<proteinExistence type="predicted"/>
<keyword evidence="3" id="KW-0808">Transferase</keyword>
<evidence type="ECO:0000256" key="1">
    <source>
        <dbReference type="SAM" id="Coils"/>
    </source>
</evidence>
<keyword evidence="2" id="KW-1133">Transmembrane helix</keyword>
<dbReference type="InterPro" id="IPR050445">
    <property type="entry name" value="Bact_polysacc_biosynth/exp"/>
</dbReference>
<evidence type="ECO:0000313" key="3">
    <source>
        <dbReference type="EMBL" id="SMY32736.1"/>
    </source>
</evidence>
<keyword evidence="1" id="KW-0175">Coiled coil</keyword>